<feature type="transmembrane region" description="Helical" evidence="8">
    <location>
        <begin position="68"/>
        <end position="86"/>
    </location>
</feature>
<dbReference type="Proteomes" id="UP001595530">
    <property type="component" value="Unassembled WGS sequence"/>
</dbReference>
<keyword evidence="4" id="KW-1003">Cell membrane</keyword>
<dbReference type="InterPro" id="IPR002549">
    <property type="entry name" value="AI-2E-like"/>
</dbReference>
<evidence type="ECO:0000313" key="9">
    <source>
        <dbReference type="EMBL" id="MFC3108619.1"/>
    </source>
</evidence>
<evidence type="ECO:0000256" key="7">
    <source>
        <dbReference type="ARBA" id="ARBA00023136"/>
    </source>
</evidence>
<name>A0ABV7F151_9BURK</name>
<keyword evidence="10" id="KW-1185">Reference proteome</keyword>
<proteinExistence type="inferred from homology"/>
<feature type="transmembrane region" description="Helical" evidence="8">
    <location>
        <begin position="221"/>
        <end position="241"/>
    </location>
</feature>
<dbReference type="EMBL" id="JBHRTP010000032">
    <property type="protein sequence ID" value="MFC3108619.1"/>
    <property type="molecule type" value="Genomic_DNA"/>
</dbReference>
<feature type="transmembrane region" description="Helical" evidence="8">
    <location>
        <begin position="261"/>
        <end position="280"/>
    </location>
</feature>
<keyword evidence="3" id="KW-0813">Transport</keyword>
<reference evidence="10" key="1">
    <citation type="journal article" date="2019" name="Int. J. Syst. Evol. Microbiol.">
        <title>The Global Catalogue of Microorganisms (GCM) 10K type strain sequencing project: providing services to taxonomists for standard genome sequencing and annotation.</title>
        <authorList>
            <consortium name="The Broad Institute Genomics Platform"/>
            <consortium name="The Broad Institute Genome Sequencing Center for Infectious Disease"/>
            <person name="Wu L."/>
            <person name="Ma J."/>
        </authorList>
    </citation>
    <scope>NUCLEOTIDE SEQUENCE [LARGE SCALE GENOMIC DNA]</scope>
    <source>
        <strain evidence="10">KCTC 42986</strain>
    </source>
</reference>
<feature type="transmembrane region" description="Helical" evidence="8">
    <location>
        <begin position="287"/>
        <end position="311"/>
    </location>
</feature>
<comment type="similarity">
    <text evidence="2">Belongs to the autoinducer-2 exporter (AI-2E) (TC 2.A.86) family.</text>
</comment>
<evidence type="ECO:0000313" key="10">
    <source>
        <dbReference type="Proteomes" id="UP001595530"/>
    </source>
</evidence>
<organism evidence="9 10">
    <name type="scientific">Undibacterium arcticum</name>
    <dbReference type="NCBI Taxonomy" id="1762892"/>
    <lineage>
        <taxon>Bacteria</taxon>
        <taxon>Pseudomonadati</taxon>
        <taxon>Pseudomonadota</taxon>
        <taxon>Betaproteobacteria</taxon>
        <taxon>Burkholderiales</taxon>
        <taxon>Oxalobacteraceae</taxon>
        <taxon>Undibacterium</taxon>
    </lineage>
</organism>
<keyword evidence="7 8" id="KW-0472">Membrane</keyword>
<evidence type="ECO:0000256" key="2">
    <source>
        <dbReference type="ARBA" id="ARBA00009773"/>
    </source>
</evidence>
<evidence type="ECO:0000256" key="1">
    <source>
        <dbReference type="ARBA" id="ARBA00004651"/>
    </source>
</evidence>
<protein>
    <submittedName>
        <fullName evidence="9">AI-2E family transporter</fullName>
    </submittedName>
</protein>
<evidence type="ECO:0000256" key="3">
    <source>
        <dbReference type="ARBA" id="ARBA00022448"/>
    </source>
</evidence>
<comment type="caution">
    <text evidence="9">The sequence shown here is derived from an EMBL/GenBank/DDBJ whole genome shotgun (WGS) entry which is preliminary data.</text>
</comment>
<dbReference type="PANTHER" id="PTHR21716">
    <property type="entry name" value="TRANSMEMBRANE PROTEIN"/>
    <property type="match status" value="1"/>
</dbReference>
<feature type="transmembrane region" description="Helical" evidence="8">
    <location>
        <begin position="12"/>
        <end position="29"/>
    </location>
</feature>
<evidence type="ECO:0000256" key="5">
    <source>
        <dbReference type="ARBA" id="ARBA00022692"/>
    </source>
</evidence>
<accession>A0ABV7F151</accession>
<comment type="subcellular location">
    <subcellularLocation>
        <location evidence="1">Cell membrane</location>
        <topology evidence="1">Multi-pass membrane protein</topology>
    </subcellularLocation>
</comment>
<feature type="transmembrane region" description="Helical" evidence="8">
    <location>
        <begin position="35"/>
        <end position="56"/>
    </location>
</feature>
<sequence length="367" mass="39732">MSPTSDSIRVEARGAALAILVVIAFVFALQWAQKFFIPLAFGIVIAYTLNPVVAWLEKLKLPRAIATTVVMLTLLGGTVAVTNTLYGEFQAILEQLPDAAHKLARAIPRSRSGERGTIEQIQAAATEIETATSRATDGDLKRRPATPAAESPFKLSSWLWAGSMGAVEWIGQSLMVLFLVFFLLLSGDMFKRKLVKLTGPTISQKRITVHMLDGINRSIQHYMFTMMVTNALAALLMWGAFRWIGLENAGAWALAGGFLHIIPYFGPLLTAIATGLAAFMQFSTFPMLFLVAGSSLAIATVVGIFVTTWMAGRITKTNAAAVFIGLLFWGWLWGISGLLLGIPIIVIVKVVSEHIAGLQLVAELLGE</sequence>
<dbReference type="RefSeq" id="WP_390331578.1">
    <property type="nucleotide sequence ID" value="NZ_JBHRTP010000032.1"/>
</dbReference>
<evidence type="ECO:0000256" key="6">
    <source>
        <dbReference type="ARBA" id="ARBA00022989"/>
    </source>
</evidence>
<feature type="transmembrane region" description="Helical" evidence="8">
    <location>
        <begin position="323"/>
        <end position="348"/>
    </location>
</feature>
<feature type="transmembrane region" description="Helical" evidence="8">
    <location>
        <begin position="169"/>
        <end position="187"/>
    </location>
</feature>
<dbReference type="PANTHER" id="PTHR21716:SF53">
    <property type="entry name" value="PERMEASE PERM-RELATED"/>
    <property type="match status" value="1"/>
</dbReference>
<evidence type="ECO:0000256" key="4">
    <source>
        <dbReference type="ARBA" id="ARBA00022475"/>
    </source>
</evidence>
<evidence type="ECO:0000256" key="8">
    <source>
        <dbReference type="SAM" id="Phobius"/>
    </source>
</evidence>
<keyword evidence="6 8" id="KW-1133">Transmembrane helix</keyword>
<dbReference type="Pfam" id="PF01594">
    <property type="entry name" value="AI-2E_transport"/>
    <property type="match status" value="1"/>
</dbReference>
<gene>
    <name evidence="9" type="ORF">ACFOFO_11700</name>
</gene>
<keyword evidence="5 8" id="KW-0812">Transmembrane</keyword>